<dbReference type="PANTHER" id="PTHR22692">
    <property type="entry name" value="MYOSIN VII, XV"/>
    <property type="match status" value="1"/>
</dbReference>
<comment type="similarity">
    <text evidence="1">Belongs to the TRAFAC class myosin-kinesin ATPase superfamily. Myosin family.</text>
</comment>
<protein>
    <submittedName>
        <fullName evidence="4">Uncharacterized protein</fullName>
    </submittedName>
</protein>
<evidence type="ECO:0000259" key="3">
    <source>
        <dbReference type="PROSITE" id="PS51016"/>
    </source>
</evidence>
<evidence type="ECO:0000259" key="2">
    <source>
        <dbReference type="PROSITE" id="PS50057"/>
    </source>
</evidence>
<accession>A0A8S3JBM2</accession>
<dbReference type="SUPFAM" id="SSF54236">
    <property type="entry name" value="Ubiquitin-like"/>
    <property type="match status" value="1"/>
</dbReference>
<dbReference type="InterPro" id="IPR000299">
    <property type="entry name" value="FERM_domain"/>
</dbReference>
<dbReference type="PROSITE" id="PS51016">
    <property type="entry name" value="MYTH4"/>
    <property type="match status" value="1"/>
</dbReference>
<evidence type="ECO:0000256" key="1">
    <source>
        <dbReference type="ARBA" id="ARBA00008314"/>
    </source>
</evidence>
<dbReference type="Gene3D" id="3.10.20.90">
    <property type="entry name" value="Phosphatidylinositol 3-kinase Catalytic Subunit, Chain A, domain 1"/>
    <property type="match status" value="1"/>
</dbReference>
<proteinExistence type="inferred from homology"/>
<feature type="non-terminal residue" evidence="4">
    <location>
        <position position="1"/>
    </location>
</feature>
<evidence type="ECO:0000313" key="4">
    <source>
        <dbReference type="EMBL" id="CAF5216697.1"/>
    </source>
</evidence>
<dbReference type="InterPro" id="IPR038185">
    <property type="entry name" value="MyTH4_dom_sf"/>
</dbReference>
<dbReference type="PANTHER" id="PTHR22692:SF33">
    <property type="entry name" value="MYOSIN"/>
    <property type="match status" value="1"/>
</dbReference>
<feature type="domain" description="MyTH4" evidence="3">
    <location>
        <begin position="1"/>
        <end position="116"/>
    </location>
</feature>
<dbReference type="GO" id="GO:0005856">
    <property type="term" value="C:cytoskeleton"/>
    <property type="evidence" value="ECO:0007669"/>
    <property type="project" value="InterPro"/>
</dbReference>
<dbReference type="SMART" id="SM00139">
    <property type="entry name" value="MyTH4"/>
    <property type="match status" value="1"/>
</dbReference>
<dbReference type="Pfam" id="PF21989">
    <property type="entry name" value="RA_2"/>
    <property type="match status" value="1"/>
</dbReference>
<dbReference type="InterPro" id="IPR051567">
    <property type="entry name" value="Unconventional_Myosin_ATPase"/>
</dbReference>
<dbReference type="CDD" id="cd17093">
    <property type="entry name" value="FERM2_F1_Myosin-VII"/>
    <property type="match status" value="1"/>
</dbReference>
<reference evidence="4" key="1">
    <citation type="submission" date="2021-02" db="EMBL/GenBank/DDBJ databases">
        <authorList>
            <person name="Nowell W R."/>
        </authorList>
    </citation>
    <scope>NUCLEOTIDE SEQUENCE</scope>
</reference>
<name>A0A8S3JBM2_9BILA</name>
<sequence length="180" mass="20596">MGDYQTGLRRRATNELTDAIFDPALKHEILKDEIYCQIVKQLTDNGNQASESRGWELMWLASGCFAPSAVLLKEVNLFLRSRKHQLAADCFARLQRILKNGQRKHPPHQVEVEAIQHMTTQIYHKVYFPDDTSEAFEVDSSTRAKDFCRNIADRLKLQSSEGFSLFVKILDKVISVPEGD</sequence>
<dbReference type="Pfam" id="PF00784">
    <property type="entry name" value="MyTH4"/>
    <property type="match status" value="1"/>
</dbReference>
<dbReference type="Gene3D" id="1.25.40.530">
    <property type="entry name" value="MyTH4 domain"/>
    <property type="match status" value="1"/>
</dbReference>
<feature type="domain" description="FERM" evidence="2">
    <location>
        <begin position="122"/>
        <end position="180"/>
    </location>
</feature>
<dbReference type="InterPro" id="IPR000857">
    <property type="entry name" value="MyTH4_dom"/>
</dbReference>
<dbReference type="Proteomes" id="UP000676336">
    <property type="component" value="Unassembled WGS sequence"/>
</dbReference>
<dbReference type="InterPro" id="IPR029071">
    <property type="entry name" value="Ubiquitin-like_domsf"/>
</dbReference>
<dbReference type="EMBL" id="CAJOBI010344467">
    <property type="protein sequence ID" value="CAF5216697.1"/>
    <property type="molecule type" value="Genomic_DNA"/>
</dbReference>
<evidence type="ECO:0000313" key="5">
    <source>
        <dbReference type="Proteomes" id="UP000676336"/>
    </source>
</evidence>
<comment type="caution">
    <text evidence="4">The sequence shown here is derived from an EMBL/GenBank/DDBJ whole genome shotgun (WGS) entry which is preliminary data.</text>
</comment>
<gene>
    <name evidence="4" type="ORF">SMN809_LOCUS80150</name>
</gene>
<dbReference type="AlphaFoldDB" id="A0A8S3JBM2"/>
<dbReference type="PROSITE" id="PS50057">
    <property type="entry name" value="FERM_3"/>
    <property type="match status" value="1"/>
</dbReference>
<organism evidence="4 5">
    <name type="scientific">Rotaria magnacalcarata</name>
    <dbReference type="NCBI Taxonomy" id="392030"/>
    <lineage>
        <taxon>Eukaryota</taxon>
        <taxon>Metazoa</taxon>
        <taxon>Spiralia</taxon>
        <taxon>Gnathifera</taxon>
        <taxon>Rotifera</taxon>
        <taxon>Eurotatoria</taxon>
        <taxon>Bdelloidea</taxon>
        <taxon>Philodinida</taxon>
        <taxon>Philodinidae</taxon>
        <taxon>Rotaria</taxon>
    </lineage>
</organism>